<dbReference type="SUPFAM" id="SSF109604">
    <property type="entry name" value="HD-domain/PDEase-like"/>
    <property type="match status" value="1"/>
</dbReference>
<dbReference type="InterPro" id="IPR013976">
    <property type="entry name" value="HDOD"/>
</dbReference>
<accession>A0AAJ0X8Y0</accession>
<protein>
    <submittedName>
        <fullName evidence="2">Histidine kinase</fullName>
    </submittedName>
</protein>
<reference evidence="2" key="2">
    <citation type="journal article" date="2020" name="Microorganisms">
        <title>Osmotic Adaptation and Compatible Solute Biosynthesis of Phototrophic Bacteria as Revealed from Genome Analyses.</title>
        <authorList>
            <person name="Imhoff J.F."/>
            <person name="Rahn T."/>
            <person name="Kunzel S."/>
            <person name="Keller A."/>
            <person name="Neulinger S.C."/>
        </authorList>
    </citation>
    <scope>NUCLEOTIDE SEQUENCE</scope>
    <source>
        <strain evidence="2">DSM 11080</strain>
    </source>
</reference>
<proteinExistence type="predicted"/>
<dbReference type="Pfam" id="PF08668">
    <property type="entry name" value="HDOD"/>
    <property type="match status" value="1"/>
</dbReference>
<evidence type="ECO:0000259" key="1">
    <source>
        <dbReference type="PROSITE" id="PS51833"/>
    </source>
</evidence>
<keyword evidence="2" id="KW-0418">Kinase</keyword>
<organism evidence="2 3">
    <name type="scientific">Halochromatium glycolicum</name>
    <dbReference type="NCBI Taxonomy" id="85075"/>
    <lineage>
        <taxon>Bacteria</taxon>
        <taxon>Pseudomonadati</taxon>
        <taxon>Pseudomonadota</taxon>
        <taxon>Gammaproteobacteria</taxon>
        <taxon>Chromatiales</taxon>
        <taxon>Chromatiaceae</taxon>
        <taxon>Halochromatium</taxon>
    </lineage>
</organism>
<gene>
    <name evidence="2" type="ORF">CKO40_06830</name>
</gene>
<dbReference type="PANTHER" id="PTHR33525:SF3">
    <property type="entry name" value="RIBONUCLEASE Y"/>
    <property type="match status" value="1"/>
</dbReference>
<comment type="caution">
    <text evidence="2">The sequence shown here is derived from an EMBL/GenBank/DDBJ whole genome shotgun (WGS) entry which is preliminary data.</text>
</comment>
<dbReference type="EMBL" id="NRSJ01000008">
    <property type="protein sequence ID" value="MBK1704269.1"/>
    <property type="molecule type" value="Genomic_DNA"/>
</dbReference>
<dbReference type="RefSeq" id="WP_200345447.1">
    <property type="nucleotide sequence ID" value="NZ_NRSJ01000008.1"/>
</dbReference>
<dbReference type="PROSITE" id="PS51833">
    <property type="entry name" value="HDOD"/>
    <property type="match status" value="1"/>
</dbReference>
<name>A0AAJ0X8Y0_9GAMM</name>
<evidence type="ECO:0000313" key="2">
    <source>
        <dbReference type="EMBL" id="MBK1704269.1"/>
    </source>
</evidence>
<reference evidence="2" key="1">
    <citation type="submission" date="2017-08" db="EMBL/GenBank/DDBJ databases">
        <authorList>
            <person name="Imhoff J.F."/>
            <person name="Rahn T."/>
            <person name="Kuenzel S."/>
            <person name="Neulinger S.C."/>
        </authorList>
    </citation>
    <scope>NUCLEOTIDE SEQUENCE</scope>
    <source>
        <strain evidence="2">DSM 11080</strain>
    </source>
</reference>
<dbReference type="GO" id="GO:0016301">
    <property type="term" value="F:kinase activity"/>
    <property type="evidence" value="ECO:0007669"/>
    <property type="project" value="UniProtKB-KW"/>
</dbReference>
<sequence length="290" mass="32291">MTPDSLVQEAEHLYSLPDVALRVNQLIGDPASQPSDLAEVILCDPALSARLLRLINSAFYARPHPVETVTQAINMIGYEALRDLVFATSAVEVFKGLPREQMDMERFWLNSVACGVAARKLASLLSVPESERLFITGLLHSLGKLVLLGQRPEAYRDVLKLTEQDGLDVFAAEQRVFGFNQAELTAALLRNWQLPESLWQPIAHHLDPEAALHYRPETEILCAAREIANLFQASMLDGEAVQSDAVTQRLQALAKRLGLAPESMTDLPCDINLQVTEMYEIMLPGWMLVY</sequence>
<keyword evidence="2" id="KW-0808">Transferase</keyword>
<dbReference type="Gene3D" id="1.10.3210.10">
    <property type="entry name" value="Hypothetical protein af1432"/>
    <property type="match status" value="1"/>
</dbReference>
<dbReference type="PANTHER" id="PTHR33525">
    <property type="match status" value="1"/>
</dbReference>
<dbReference type="AlphaFoldDB" id="A0AAJ0X8Y0"/>
<dbReference type="InterPro" id="IPR052340">
    <property type="entry name" value="RNase_Y/CdgJ"/>
</dbReference>
<feature type="domain" description="HDOD" evidence="1">
    <location>
        <begin position="13"/>
        <end position="208"/>
    </location>
</feature>
<evidence type="ECO:0000313" key="3">
    <source>
        <dbReference type="Proteomes" id="UP001296776"/>
    </source>
</evidence>
<dbReference type="Proteomes" id="UP001296776">
    <property type="component" value="Unassembled WGS sequence"/>
</dbReference>
<keyword evidence="3" id="KW-1185">Reference proteome</keyword>